<dbReference type="AlphaFoldDB" id="A0A383DNQ6"/>
<evidence type="ECO:0000313" key="1">
    <source>
        <dbReference type="EMBL" id="SVE46127.1"/>
    </source>
</evidence>
<gene>
    <name evidence="1" type="ORF">METZ01_LOCUS498981</name>
</gene>
<sequence>RIPSRPYNGYAEEVAHLYPGDRQQYR</sequence>
<proteinExistence type="predicted"/>
<protein>
    <submittedName>
        <fullName evidence="1">Uncharacterized protein</fullName>
    </submittedName>
</protein>
<name>A0A383DNQ6_9ZZZZ</name>
<organism evidence="1">
    <name type="scientific">marine metagenome</name>
    <dbReference type="NCBI Taxonomy" id="408172"/>
    <lineage>
        <taxon>unclassified sequences</taxon>
        <taxon>metagenomes</taxon>
        <taxon>ecological metagenomes</taxon>
    </lineage>
</organism>
<reference evidence="1" key="1">
    <citation type="submission" date="2018-05" db="EMBL/GenBank/DDBJ databases">
        <authorList>
            <person name="Lanie J.A."/>
            <person name="Ng W.-L."/>
            <person name="Kazmierczak K.M."/>
            <person name="Andrzejewski T.M."/>
            <person name="Davidsen T.M."/>
            <person name="Wayne K.J."/>
            <person name="Tettelin H."/>
            <person name="Glass J.I."/>
            <person name="Rusch D."/>
            <person name="Podicherti R."/>
            <person name="Tsui H.-C.T."/>
            <person name="Winkler M.E."/>
        </authorList>
    </citation>
    <scope>NUCLEOTIDE SEQUENCE</scope>
</reference>
<accession>A0A383DNQ6</accession>
<feature type="non-terminal residue" evidence="1">
    <location>
        <position position="1"/>
    </location>
</feature>
<dbReference type="EMBL" id="UINC01218901">
    <property type="protein sequence ID" value="SVE46127.1"/>
    <property type="molecule type" value="Genomic_DNA"/>
</dbReference>